<dbReference type="Proteomes" id="UP000016933">
    <property type="component" value="Unassembled WGS sequence"/>
</dbReference>
<keyword evidence="3" id="KW-1185">Reference proteome</keyword>
<dbReference type="STRING" id="675120.M2YJB6"/>
<keyword evidence="1" id="KW-0472">Membrane</keyword>
<dbReference type="InterPro" id="IPR046536">
    <property type="entry name" value="DUF6601"/>
</dbReference>
<reference evidence="2 3" key="2">
    <citation type="journal article" date="2012" name="PLoS Pathog.">
        <title>Diverse lifestyles and strategies of plant pathogenesis encoded in the genomes of eighteen Dothideomycetes fungi.</title>
        <authorList>
            <person name="Ohm R.A."/>
            <person name="Feau N."/>
            <person name="Henrissat B."/>
            <person name="Schoch C.L."/>
            <person name="Horwitz B.A."/>
            <person name="Barry K.W."/>
            <person name="Condon B.J."/>
            <person name="Copeland A.C."/>
            <person name="Dhillon B."/>
            <person name="Glaser F."/>
            <person name="Hesse C.N."/>
            <person name="Kosti I."/>
            <person name="LaButti K."/>
            <person name="Lindquist E.A."/>
            <person name="Lucas S."/>
            <person name="Salamov A.A."/>
            <person name="Bradshaw R.E."/>
            <person name="Ciuffetti L."/>
            <person name="Hamelin R.C."/>
            <person name="Kema G.H.J."/>
            <person name="Lawrence C."/>
            <person name="Scott J.A."/>
            <person name="Spatafora J.W."/>
            <person name="Turgeon B.G."/>
            <person name="de Wit P.J.G.M."/>
            <person name="Zhong S."/>
            <person name="Goodwin S.B."/>
            <person name="Grigoriev I.V."/>
        </authorList>
    </citation>
    <scope>NUCLEOTIDE SEQUENCE [LARGE SCALE GENOMIC DNA]</scope>
    <source>
        <strain evidence="3">NZE10 / CBS 128990</strain>
    </source>
</reference>
<sequence>KLESIHKQLWYAGRKSNISPLHHQKVIRRDIVLTERASLHLVWFERIIYVKRLNDELLDWTYFSQVLCGDKTLHQAASGFLLSYTRLIEYPSDLDIAKTSALINRDVTWKKWQTFRTSVIHHLGDLADQYGELRLDRLNQIYRMKLLGLSYFNVHRDYSSFFGDNFKTLIALFALVSVALSAMQVMTGVNGVPAAALITSYRFAVATLIALAGSCAALLVLYVGLYVWNW</sequence>
<gene>
    <name evidence="2" type="ORF">DOTSEDRAFT_115852</name>
</gene>
<feature type="non-terminal residue" evidence="2">
    <location>
        <position position="1"/>
    </location>
</feature>
<keyword evidence="1" id="KW-1133">Transmembrane helix</keyword>
<dbReference type="EMBL" id="KB446546">
    <property type="protein sequence ID" value="EME39011.1"/>
    <property type="molecule type" value="Genomic_DNA"/>
</dbReference>
<keyword evidence="1" id="KW-0812">Transmembrane</keyword>
<dbReference type="Pfam" id="PF20246">
    <property type="entry name" value="DUF6601"/>
    <property type="match status" value="1"/>
</dbReference>
<dbReference type="AlphaFoldDB" id="M2YJB6"/>
<evidence type="ECO:0000256" key="1">
    <source>
        <dbReference type="SAM" id="Phobius"/>
    </source>
</evidence>
<dbReference type="PANTHER" id="PTHR34414">
    <property type="entry name" value="HET DOMAIN-CONTAINING PROTEIN-RELATED"/>
    <property type="match status" value="1"/>
</dbReference>
<feature type="transmembrane region" description="Helical" evidence="1">
    <location>
        <begin position="201"/>
        <end position="228"/>
    </location>
</feature>
<dbReference type="OrthoDB" id="5086500at2759"/>
<dbReference type="PANTHER" id="PTHR34414:SF1">
    <property type="entry name" value="SUBTILISIN-LIKE SERINE PROTEASE"/>
    <property type="match status" value="1"/>
</dbReference>
<reference evidence="3" key="1">
    <citation type="journal article" date="2012" name="PLoS Genet.">
        <title>The genomes of the fungal plant pathogens Cladosporium fulvum and Dothistroma septosporum reveal adaptation to different hosts and lifestyles but also signatures of common ancestry.</title>
        <authorList>
            <person name="de Wit P.J.G.M."/>
            <person name="van der Burgt A."/>
            <person name="Oekmen B."/>
            <person name="Stergiopoulos I."/>
            <person name="Abd-Elsalam K.A."/>
            <person name="Aerts A.L."/>
            <person name="Bahkali A.H."/>
            <person name="Beenen H.G."/>
            <person name="Chettri P."/>
            <person name="Cox M.P."/>
            <person name="Datema E."/>
            <person name="de Vries R.P."/>
            <person name="Dhillon B."/>
            <person name="Ganley A.R."/>
            <person name="Griffiths S.A."/>
            <person name="Guo Y."/>
            <person name="Hamelin R.C."/>
            <person name="Henrissat B."/>
            <person name="Kabir M.S."/>
            <person name="Jashni M.K."/>
            <person name="Kema G."/>
            <person name="Klaubauf S."/>
            <person name="Lapidus A."/>
            <person name="Levasseur A."/>
            <person name="Lindquist E."/>
            <person name="Mehrabi R."/>
            <person name="Ohm R.A."/>
            <person name="Owen T.J."/>
            <person name="Salamov A."/>
            <person name="Schwelm A."/>
            <person name="Schijlen E."/>
            <person name="Sun H."/>
            <person name="van den Burg H.A."/>
            <person name="van Ham R.C.H.J."/>
            <person name="Zhang S."/>
            <person name="Goodwin S.B."/>
            <person name="Grigoriev I.V."/>
            <person name="Collemare J."/>
            <person name="Bradshaw R.E."/>
        </authorList>
    </citation>
    <scope>NUCLEOTIDE SEQUENCE [LARGE SCALE GENOMIC DNA]</scope>
    <source>
        <strain evidence="3">NZE10 / CBS 128990</strain>
    </source>
</reference>
<accession>M2YJB6</accession>
<dbReference type="HOGENOM" id="CLU_043687_1_1_1"/>
<evidence type="ECO:0000313" key="3">
    <source>
        <dbReference type="Proteomes" id="UP000016933"/>
    </source>
</evidence>
<proteinExistence type="predicted"/>
<name>M2YJB6_DOTSN</name>
<organism evidence="2 3">
    <name type="scientific">Dothistroma septosporum (strain NZE10 / CBS 128990)</name>
    <name type="common">Red band needle blight fungus</name>
    <name type="synonym">Mycosphaerella pini</name>
    <dbReference type="NCBI Taxonomy" id="675120"/>
    <lineage>
        <taxon>Eukaryota</taxon>
        <taxon>Fungi</taxon>
        <taxon>Dikarya</taxon>
        <taxon>Ascomycota</taxon>
        <taxon>Pezizomycotina</taxon>
        <taxon>Dothideomycetes</taxon>
        <taxon>Dothideomycetidae</taxon>
        <taxon>Mycosphaerellales</taxon>
        <taxon>Mycosphaerellaceae</taxon>
        <taxon>Dothistroma</taxon>
    </lineage>
</organism>
<dbReference type="eggNOG" id="ENOG502RZMB">
    <property type="taxonomic scope" value="Eukaryota"/>
</dbReference>
<feature type="non-terminal residue" evidence="2">
    <location>
        <position position="230"/>
    </location>
</feature>
<evidence type="ECO:0000313" key="2">
    <source>
        <dbReference type="EMBL" id="EME39011.1"/>
    </source>
</evidence>
<feature type="transmembrane region" description="Helical" evidence="1">
    <location>
        <begin position="169"/>
        <end position="189"/>
    </location>
</feature>
<protein>
    <submittedName>
        <fullName evidence="2">Uncharacterized protein</fullName>
    </submittedName>
</protein>
<dbReference type="OMA" id="ADLHIVW"/>